<comment type="caution">
    <text evidence="2">The sequence shown here is derived from an EMBL/GenBank/DDBJ whole genome shotgun (WGS) entry which is preliminary data.</text>
</comment>
<accession>A0A4S9JWT2</accession>
<evidence type="ECO:0000256" key="1">
    <source>
        <dbReference type="SAM" id="MobiDB-lite"/>
    </source>
</evidence>
<organism evidence="2 3">
    <name type="scientific">Aureobasidium pullulans</name>
    <name type="common">Black yeast</name>
    <name type="synonym">Pullularia pullulans</name>
    <dbReference type="NCBI Taxonomy" id="5580"/>
    <lineage>
        <taxon>Eukaryota</taxon>
        <taxon>Fungi</taxon>
        <taxon>Dikarya</taxon>
        <taxon>Ascomycota</taxon>
        <taxon>Pezizomycotina</taxon>
        <taxon>Dothideomycetes</taxon>
        <taxon>Dothideomycetidae</taxon>
        <taxon>Dothideales</taxon>
        <taxon>Saccotheciaceae</taxon>
        <taxon>Aureobasidium</taxon>
    </lineage>
</organism>
<evidence type="ECO:0000313" key="3">
    <source>
        <dbReference type="Proteomes" id="UP000306584"/>
    </source>
</evidence>
<name>A0A4S9JWT2_AURPU</name>
<evidence type="ECO:0000313" key="2">
    <source>
        <dbReference type="EMBL" id="THY07292.1"/>
    </source>
</evidence>
<sequence>MVHFPNEIWLEIVRNIVPDANLQDLGDYRIRQHALASLCLISKQLYPIAQPALHGNYVKFATPSPEERCLANEIQYQVDENDPPYRKNIQLEKFLRTLIERPDLAAAVVNLRIDRYNDKENSPSRCQKVKVLPLDPTLSGMFESGIKILIGPLTEPPSLLNQQISTRDCWEGELQAGVEGAEVALLLAILPNVRLLDLEVSGEPKPSLGFFVQGLCEAISEYRAWAHEDTEEQDKEEHRDENGEKKGEEDKNQKNEVGDQRGEEEQDVCSCEGFWCPSHDPPPVLGHLECLCIRTFHPQNKCGFNLKDCVPLLTISTLVSFRGYGLNYCMYNIEKTKSPLPLDHLRCLKLEYSQLDGGIFTGLLGGTRLQLQTLIIDSNGSSDLFFDELHFHEQLQQAVVTMASTLEHLVFVTPEYTMSMLDLKKLTKLRYLELEITSLVGKKTFVPHPSCITTRLPPNIQHLCLRRANEEVWEPAIALIKAKVTSLDFMGLK</sequence>
<reference evidence="2 3" key="1">
    <citation type="submission" date="2018-10" db="EMBL/GenBank/DDBJ databases">
        <title>Fifty Aureobasidium pullulans genomes reveal a recombining polyextremotolerant generalist.</title>
        <authorList>
            <person name="Gostincar C."/>
            <person name="Turk M."/>
            <person name="Zajc J."/>
            <person name="Gunde-Cimerman N."/>
        </authorList>
    </citation>
    <scope>NUCLEOTIDE SEQUENCE [LARGE SCALE GENOMIC DNA]</scope>
    <source>
        <strain evidence="2 3">EXF-6604</strain>
    </source>
</reference>
<evidence type="ECO:0008006" key="4">
    <source>
        <dbReference type="Google" id="ProtNLM"/>
    </source>
</evidence>
<feature type="non-terminal residue" evidence="2">
    <location>
        <position position="493"/>
    </location>
</feature>
<dbReference type="Proteomes" id="UP000306584">
    <property type="component" value="Unassembled WGS sequence"/>
</dbReference>
<dbReference type="AlphaFoldDB" id="A0A4S9JWT2"/>
<dbReference type="EMBL" id="QZBD01000731">
    <property type="protein sequence ID" value="THY07292.1"/>
    <property type="molecule type" value="Genomic_DNA"/>
</dbReference>
<protein>
    <recommendedName>
        <fullName evidence="4">Glycoside hydrolase</fullName>
    </recommendedName>
</protein>
<gene>
    <name evidence="2" type="ORF">D6D01_09783</name>
</gene>
<feature type="region of interest" description="Disordered" evidence="1">
    <location>
        <begin position="228"/>
        <end position="262"/>
    </location>
</feature>
<feature type="compositionally biased region" description="Basic and acidic residues" evidence="1">
    <location>
        <begin position="235"/>
        <end position="262"/>
    </location>
</feature>
<proteinExistence type="predicted"/>